<comment type="subcellular location">
    <subcellularLocation>
        <location evidence="1">Cell membrane</location>
        <topology evidence="1">Multi-pass membrane protein</topology>
    </subcellularLocation>
</comment>
<evidence type="ECO:0000256" key="3">
    <source>
        <dbReference type="ARBA" id="ARBA00022692"/>
    </source>
</evidence>
<evidence type="ECO:0000256" key="5">
    <source>
        <dbReference type="ARBA" id="ARBA00023136"/>
    </source>
</evidence>
<dbReference type="InterPro" id="IPR052053">
    <property type="entry name" value="IM_YidH-like"/>
</dbReference>
<feature type="domain" description="DUF202" evidence="8">
    <location>
        <begin position="88"/>
        <end position="147"/>
    </location>
</feature>
<evidence type="ECO:0000256" key="6">
    <source>
        <dbReference type="SAM" id="MobiDB-lite"/>
    </source>
</evidence>
<evidence type="ECO:0000256" key="2">
    <source>
        <dbReference type="ARBA" id="ARBA00022475"/>
    </source>
</evidence>
<dbReference type="Pfam" id="PF02656">
    <property type="entry name" value="DUF202"/>
    <property type="match status" value="1"/>
</dbReference>
<organism evidence="9 10">
    <name type="scientific">Galdieria yellowstonensis</name>
    <dbReference type="NCBI Taxonomy" id="3028027"/>
    <lineage>
        <taxon>Eukaryota</taxon>
        <taxon>Rhodophyta</taxon>
        <taxon>Bangiophyceae</taxon>
        <taxon>Galdieriales</taxon>
        <taxon>Galdieriaceae</taxon>
        <taxon>Galdieria</taxon>
    </lineage>
</organism>
<evidence type="ECO:0000313" key="9">
    <source>
        <dbReference type="EMBL" id="KAK4526379.1"/>
    </source>
</evidence>
<keyword evidence="2" id="KW-1003">Cell membrane</keyword>
<evidence type="ECO:0000313" key="10">
    <source>
        <dbReference type="Proteomes" id="UP001300502"/>
    </source>
</evidence>
<dbReference type="PANTHER" id="PTHR34187:SF2">
    <property type="entry name" value="DUF202 DOMAIN-CONTAINING PROTEIN"/>
    <property type="match status" value="1"/>
</dbReference>
<evidence type="ECO:0000256" key="1">
    <source>
        <dbReference type="ARBA" id="ARBA00004651"/>
    </source>
</evidence>
<dbReference type="GO" id="GO:0005886">
    <property type="term" value="C:plasma membrane"/>
    <property type="evidence" value="ECO:0007669"/>
    <property type="project" value="UniProtKB-SubCell"/>
</dbReference>
<keyword evidence="10" id="KW-1185">Reference proteome</keyword>
<proteinExistence type="predicted"/>
<feature type="compositionally biased region" description="Polar residues" evidence="6">
    <location>
        <begin position="1"/>
        <end position="25"/>
    </location>
</feature>
<dbReference type="InterPro" id="IPR003807">
    <property type="entry name" value="DUF202"/>
</dbReference>
<name>A0AAV9IGE3_9RHOD</name>
<dbReference type="PANTHER" id="PTHR34187">
    <property type="entry name" value="FGR18P"/>
    <property type="match status" value="1"/>
</dbReference>
<comment type="caution">
    <text evidence="9">The sequence shown here is derived from an EMBL/GenBank/DDBJ whole genome shotgun (WGS) entry which is preliminary data.</text>
</comment>
<feature type="region of interest" description="Disordered" evidence="6">
    <location>
        <begin position="1"/>
        <end position="85"/>
    </location>
</feature>
<gene>
    <name evidence="9" type="ORF">GAYE_SCF23G4293</name>
</gene>
<keyword evidence="3 7" id="KW-0812">Transmembrane</keyword>
<evidence type="ECO:0000259" key="8">
    <source>
        <dbReference type="Pfam" id="PF02656"/>
    </source>
</evidence>
<protein>
    <recommendedName>
        <fullName evidence="8">DUF202 domain-containing protein</fullName>
    </recommendedName>
</protein>
<accession>A0AAV9IGE3</accession>
<reference evidence="9 10" key="1">
    <citation type="submission" date="2022-07" db="EMBL/GenBank/DDBJ databases">
        <title>Genome-wide signatures of adaptation to extreme environments.</title>
        <authorList>
            <person name="Cho C.H."/>
            <person name="Yoon H.S."/>
        </authorList>
    </citation>
    <scope>NUCLEOTIDE SEQUENCE [LARGE SCALE GENOMIC DNA]</scope>
    <source>
        <strain evidence="9 10">108.79 E11</strain>
    </source>
</reference>
<sequence>MQEPSTVKEPTQANVEVNNSLSTQLPTPPETKESRASETATERQQPSTSVPAAAASSNPTPNAPTNPTTSAPGGKATESTPPVVNPMDHHANERTFNSWQRTSAAYLVIGIALAKFFKGLTAIAGFVFFLIGCVIVVFAAIRFESKRSHIDKFEYPAETVGPWIVTLCTVGVGILSLAALWSGGKPVSIKNGRLFF</sequence>
<feature type="compositionally biased region" description="Low complexity" evidence="6">
    <location>
        <begin position="46"/>
        <end position="72"/>
    </location>
</feature>
<dbReference type="AlphaFoldDB" id="A0AAV9IGE3"/>
<feature type="transmembrane region" description="Helical" evidence="7">
    <location>
        <begin position="120"/>
        <end position="143"/>
    </location>
</feature>
<dbReference type="Proteomes" id="UP001300502">
    <property type="component" value="Unassembled WGS sequence"/>
</dbReference>
<evidence type="ECO:0000256" key="7">
    <source>
        <dbReference type="SAM" id="Phobius"/>
    </source>
</evidence>
<keyword evidence="5 7" id="KW-0472">Membrane</keyword>
<keyword evidence="4 7" id="KW-1133">Transmembrane helix</keyword>
<feature type="transmembrane region" description="Helical" evidence="7">
    <location>
        <begin position="163"/>
        <end position="183"/>
    </location>
</feature>
<dbReference type="EMBL" id="JANCYU010000039">
    <property type="protein sequence ID" value="KAK4526379.1"/>
    <property type="molecule type" value="Genomic_DNA"/>
</dbReference>
<evidence type="ECO:0000256" key="4">
    <source>
        <dbReference type="ARBA" id="ARBA00022989"/>
    </source>
</evidence>